<evidence type="ECO:0000256" key="1">
    <source>
        <dbReference type="ARBA" id="ARBA00000085"/>
    </source>
</evidence>
<evidence type="ECO:0000256" key="2">
    <source>
        <dbReference type="ARBA" id="ARBA00012438"/>
    </source>
</evidence>
<evidence type="ECO:0000256" key="4">
    <source>
        <dbReference type="ARBA" id="ARBA00022679"/>
    </source>
</evidence>
<keyword evidence="4" id="KW-0808">Transferase</keyword>
<dbReference type="InterPro" id="IPR011006">
    <property type="entry name" value="CheY-like_superfamily"/>
</dbReference>
<dbReference type="Gene3D" id="3.30.565.10">
    <property type="entry name" value="Histidine kinase-like ATPase, C-terminal domain"/>
    <property type="match status" value="1"/>
</dbReference>
<keyword evidence="12" id="KW-0472">Membrane</keyword>
<dbReference type="AlphaFoldDB" id="A0A9X3D9N1"/>
<evidence type="ECO:0000256" key="10">
    <source>
        <dbReference type="ARBA" id="ARBA00068150"/>
    </source>
</evidence>
<feature type="transmembrane region" description="Helical" evidence="12">
    <location>
        <begin position="21"/>
        <end position="43"/>
    </location>
</feature>
<dbReference type="PANTHER" id="PTHR45339:SF1">
    <property type="entry name" value="HYBRID SIGNAL TRANSDUCTION HISTIDINE KINASE J"/>
    <property type="match status" value="1"/>
</dbReference>
<feature type="domain" description="Response regulatory" evidence="14">
    <location>
        <begin position="466"/>
        <end position="585"/>
    </location>
</feature>
<reference evidence="15" key="1">
    <citation type="submission" date="2022-11" db="EMBL/GenBank/DDBJ databases">
        <authorList>
            <person name="Graham C."/>
            <person name="Newman J.D."/>
        </authorList>
    </citation>
    <scope>NUCLEOTIDE SEQUENCE</scope>
    <source>
        <strain evidence="15">DSM 19486</strain>
    </source>
</reference>
<dbReference type="InterPro" id="IPR003661">
    <property type="entry name" value="HisK_dim/P_dom"/>
</dbReference>
<evidence type="ECO:0000256" key="8">
    <source>
        <dbReference type="ARBA" id="ARBA00023012"/>
    </source>
</evidence>
<evidence type="ECO:0000256" key="5">
    <source>
        <dbReference type="ARBA" id="ARBA00022741"/>
    </source>
</evidence>
<dbReference type="InterPro" id="IPR004358">
    <property type="entry name" value="Sig_transdc_His_kin-like_C"/>
</dbReference>
<keyword evidence="12" id="KW-1133">Transmembrane helix</keyword>
<dbReference type="Pfam" id="PF02518">
    <property type="entry name" value="HATPase_c"/>
    <property type="match status" value="1"/>
</dbReference>
<keyword evidence="8" id="KW-0902">Two-component regulatory system</keyword>
<dbReference type="InterPro" id="IPR005467">
    <property type="entry name" value="His_kinase_dom"/>
</dbReference>
<feature type="transmembrane region" description="Helical" evidence="12">
    <location>
        <begin position="100"/>
        <end position="117"/>
    </location>
</feature>
<dbReference type="CDD" id="cd17546">
    <property type="entry name" value="REC_hyHK_CKI1_RcsC-like"/>
    <property type="match status" value="1"/>
</dbReference>
<dbReference type="SMART" id="SM00448">
    <property type="entry name" value="REC"/>
    <property type="match status" value="1"/>
</dbReference>
<comment type="subunit">
    <text evidence="9">At low DSF concentrations, interacts with RpfF.</text>
</comment>
<keyword evidence="12" id="KW-0812">Transmembrane</keyword>
<dbReference type="RefSeq" id="WP_010599446.1">
    <property type="nucleotide sequence ID" value="NZ_JAPJUH010000001.1"/>
</dbReference>
<keyword evidence="5" id="KW-0547">Nucleotide-binding</keyword>
<keyword evidence="3 11" id="KW-0597">Phosphoprotein</keyword>
<evidence type="ECO:0000313" key="16">
    <source>
        <dbReference type="Proteomes" id="UP001142592"/>
    </source>
</evidence>
<keyword evidence="7 15" id="KW-0067">ATP-binding</keyword>
<evidence type="ECO:0000256" key="6">
    <source>
        <dbReference type="ARBA" id="ARBA00022777"/>
    </source>
</evidence>
<accession>A0A9X3D9N1</accession>
<dbReference type="SMART" id="SM00387">
    <property type="entry name" value="HATPase_c"/>
    <property type="match status" value="1"/>
</dbReference>
<organism evidence="15 16">
    <name type="scientific">Pedobacter agri</name>
    <dbReference type="NCBI Taxonomy" id="454586"/>
    <lineage>
        <taxon>Bacteria</taxon>
        <taxon>Pseudomonadati</taxon>
        <taxon>Bacteroidota</taxon>
        <taxon>Sphingobacteriia</taxon>
        <taxon>Sphingobacteriales</taxon>
        <taxon>Sphingobacteriaceae</taxon>
        <taxon>Pedobacter</taxon>
    </lineage>
</organism>
<evidence type="ECO:0000256" key="7">
    <source>
        <dbReference type="ARBA" id="ARBA00022840"/>
    </source>
</evidence>
<dbReference type="PRINTS" id="PR00344">
    <property type="entry name" value="BCTRLSENSOR"/>
</dbReference>
<feature type="modified residue" description="4-aspartylphosphate" evidence="11">
    <location>
        <position position="515"/>
    </location>
</feature>
<sequence length="588" mass="66454">MLKNIDFLNIRDRKISIESKLFAVLCLCLIIVSIISIISNFIIGLSWTVNLSITFNLIIHFSFYYYALKDRVSESGRFWYFMFNCATMFPAWFLNGGSLGSTPVFLIFYLSVGILSLSKRYTGWFILIFSATAMLCLVFENIFPSLITPYPNEATRSFDLICAFFNISFMMILMLVFYRKVAEFDQFLLLKNKERLEASQQNLILAKEAAESATIAKSTFLTNMSHEIRTPLNGIIGASELLKLTKLDDEQSELLNTLQASNSIMIDIVNDLLDISKIEANKMEIHNHPFNFRNCIKDAENIIRPLFNSKNVQLLIEVAKDVPDIVIADEIRYKQIIINLLSNAIKFTEVGYVRLNVIFSSESNTLISSIKDTGIGIDQEDMEKLFRPFSQINPSLTRKFGGAGLGLAICRKLAEMMGGNISAVSEPGMGSEFTFKALIEQHYNNKISKPHHPKTNNNSLPIAGIHILIAEDNIFNQMITSKMLEKAGYKFSIASDGVQALEMAKDVHYNIVLMDMQMPHMDGVAATIEILELYKNKDITPPVIIGCSANAMQEDKYKCLNAGMKDFLPKPFTLDDIRSVMIKWTKVD</sequence>
<dbReference type="PANTHER" id="PTHR45339">
    <property type="entry name" value="HYBRID SIGNAL TRANSDUCTION HISTIDINE KINASE J"/>
    <property type="match status" value="1"/>
</dbReference>
<comment type="caution">
    <text evidence="15">The sequence shown here is derived from an EMBL/GenBank/DDBJ whole genome shotgun (WGS) entry which is preliminary data.</text>
</comment>
<dbReference type="GO" id="GO:0005524">
    <property type="term" value="F:ATP binding"/>
    <property type="evidence" value="ECO:0007669"/>
    <property type="project" value="UniProtKB-KW"/>
</dbReference>
<dbReference type="SUPFAM" id="SSF47384">
    <property type="entry name" value="Homodimeric domain of signal transducing histidine kinase"/>
    <property type="match status" value="1"/>
</dbReference>
<comment type="catalytic activity">
    <reaction evidence="1">
        <text>ATP + protein L-histidine = ADP + protein N-phospho-L-histidine.</text>
        <dbReference type="EC" id="2.7.13.3"/>
    </reaction>
</comment>
<keyword evidence="6" id="KW-0418">Kinase</keyword>
<protein>
    <recommendedName>
        <fullName evidence="10">Sensory/regulatory protein RpfC</fullName>
        <ecNumber evidence="2">2.7.13.3</ecNumber>
    </recommendedName>
</protein>
<feature type="domain" description="Histidine kinase" evidence="13">
    <location>
        <begin position="223"/>
        <end position="441"/>
    </location>
</feature>
<evidence type="ECO:0000256" key="9">
    <source>
        <dbReference type="ARBA" id="ARBA00064003"/>
    </source>
</evidence>
<dbReference type="Gene3D" id="3.40.50.2300">
    <property type="match status" value="1"/>
</dbReference>
<gene>
    <name evidence="15" type="ORF">OQZ29_00990</name>
</gene>
<dbReference type="SMART" id="SM00388">
    <property type="entry name" value="HisKA"/>
    <property type="match status" value="1"/>
</dbReference>
<dbReference type="PROSITE" id="PS50110">
    <property type="entry name" value="RESPONSE_REGULATORY"/>
    <property type="match status" value="1"/>
</dbReference>
<dbReference type="PROSITE" id="PS50109">
    <property type="entry name" value="HIS_KIN"/>
    <property type="match status" value="1"/>
</dbReference>
<dbReference type="Proteomes" id="UP001142592">
    <property type="component" value="Unassembled WGS sequence"/>
</dbReference>
<feature type="transmembrane region" description="Helical" evidence="12">
    <location>
        <begin position="158"/>
        <end position="178"/>
    </location>
</feature>
<dbReference type="InterPro" id="IPR001789">
    <property type="entry name" value="Sig_transdc_resp-reg_receiver"/>
</dbReference>
<evidence type="ECO:0000256" key="3">
    <source>
        <dbReference type="ARBA" id="ARBA00022553"/>
    </source>
</evidence>
<dbReference type="EC" id="2.7.13.3" evidence="2"/>
<dbReference type="FunFam" id="1.10.287.130:FF:000002">
    <property type="entry name" value="Two-component osmosensing histidine kinase"/>
    <property type="match status" value="1"/>
</dbReference>
<evidence type="ECO:0000256" key="11">
    <source>
        <dbReference type="PROSITE-ProRule" id="PRU00169"/>
    </source>
</evidence>
<dbReference type="EMBL" id="JAPJUH010000001">
    <property type="protein sequence ID" value="MCX3263302.1"/>
    <property type="molecule type" value="Genomic_DNA"/>
</dbReference>
<keyword evidence="16" id="KW-1185">Reference proteome</keyword>
<dbReference type="SUPFAM" id="SSF55874">
    <property type="entry name" value="ATPase domain of HSP90 chaperone/DNA topoisomerase II/histidine kinase"/>
    <property type="match status" value="1"/>
</dbReference>
<evidence type="ECO:0000259" key="13">
    <source>
        <dbReference type="PROSITE" id="PS50109"/>
    </source>
</evidence>
<dbReference type="SUPFAM" id="SSF52172">
    <property type="entry name" value="CheY-like"/>
    <property type="match status" value="1"/>
</dbReference>
<dbReference type="Gene3D" id="1.10.287.130">
    <property type="match status" value="1"/>
</dbReference>
<dbReference type="Pfam" id="PF00072">
    <property type="entry name" value="Response_reg"/>
    <property type="match status" value="1"/>
</dbReference>
<name>A0A9X3D9N1_9SPHI</name>
<dbReference type="FunFam" id="3.30.565.10:FF:000010">
    <property type="entry name" value="Sensor histidine kinase RcsC"/>
    <property type="match status" value="1"/>
</dbReference>
<evidence type="ECO:0000256" key="12">
    <source>
        <dbReference type="SAM" id="Phobius"/>
    </source>
</evidence>
<proteinExistence type="predicted"/>
<dbReference type="CDD" id="cd00082">
    <property type="entry name" value="HisKA"/>
    <property type="match status" value="1"/>
</dbReference>
<dbReference type="GO" id="GO:0000155">
    <property type="term" value="F:phosphorelay sensor kinase activity"/>
    <property type="evidence" value="ECO:0007669"/>
    <property type="project" value="InterPro"/>
</dbReference>
<feature type="transmembrane region" description="Helical" evidence="12">
    <location>
        <begin position="124"/>
        <end position="146"/>
    </location>
</feature>
<evidence type="ECO:0000259" key="14">
    <source>
        <dbReference type="PROSITE" id="PS50110"/>
    </source>
</evidence>
<evidence type="ECO:0000313" key="15">
    <source>
        <dbReference type="EMBL" id="MCX3263302.1"/>
    </source>
</evidence>
<feature type="transmembrane region" description="Helical" evidence="12">
    <location>
        <begin position="49"/>
        <end position="66"/>
    </location>
</feature>
<dbReference type="InterPro" id="IPR003594">
    <property type="entry name" value="HATPase_dom"/>
</dbReference>
<dbReference type="CDD" id="cd16922">
    <property type="entry name" value="HATPase_EvgS-ArcB-TorS-like"/>
    <property type="match status" value="1"/>
</dbReference>
<dbReference type="InterPro" id="IPR036097">
    <property type="entry name" value="HisK_dim/P_sf"/>
</dbReference>
<dbReference type="InterPro" id="IPR036890">
    <property type="entry name" value="HATPase_C_sf"/>
</dbReference>
<dbReference type="Pfam" id="PF00512">
    <property type="entry name" value="HisKA"/>
    <property type="match status" value="1"/>
</dbReference>